<dbReference type="GO" id="GO:0003677">
    <property type="term" value="F:DNA binding"/>
    <property type="evidence" value="ECO:0007669"/>
    <property type="project" value="UniProtKB-KW"/>
</dbReference>
<reference evidence="1" key="1">
    <citation type="submission" date="2024-06" db="EMBL/GenBank/DDBJ databases">
        <title>The genome sequences of Kitasatospora sp. strain HUAS MG31.</title>
        <authorList>
            <person name="Mo P."/>
        </authorList>
    </citation>
    <scope>NUCLEOTIDE SEQUENCE</scope>
    <source>
        <strain evidence="1">HUAS MG31</strain>
    </source>
</reference>
<protein>
    <submittedName>
        <fullName evidence="1">Winged helix DNA-binding domain-containing protein</fullName>
    </submittedName>
</protein>
<dbReference type="Pfam" id="PF06224">
    <property type="entry name" value="AlkZ-like"/>
    <property type="match status" value="1"/>
</dbReference>
<dbReference type="InterPro" id="IPR009351">
    <property type="entry name" value="AlkZ-like"/>
</dbReference>
<dbReference type="RefSeq" id="WP_354641305.1">
    <property type="nucleotide sequence ID" value="NZ_CP159872.1"/>
</dbReference>
<sequence length="372" mass="39606">MKVTHGQVLAWRLRQQGLAPRLTASAEELVERLAGVQAQVPSAAELAVAVRQREPRPAGVEQALAARTLVRTWAMRGTLHLLAARHAPAYLSLMAAARTWEKPSWQRAFGVAPAQMAALGEAVEEVLDGPPLTRQELTEALVARPGFAGLREQLTSGWGTVLKPLAWTGRLCNGPSRGTRTTTFTSPAAWLPDWPGLPDPEEAAAAVIPAYLGAHGPASPEVFDAWLIRGASRKAQLRGWFAALGDGLAQVEVDGVPGWLRAGDVDVLAATDPSREVRLLPGFDQYVLGPGTADTRLIAAERRKAVSRTAGWISPVVVFGGRVVGVWEFTDGVVDVRLFAEEGGVPEAGLEAEAARLAACTGEVRTLSVRTV</sequence>
<accession>A0AAU8JX36</accession>
<dbReference type="PANTHER" id="PTHR38479:SF2">
    <property type="entry name" value="WINGED HELIX DNA-BINDING DOMAIN-CONTAINING PROTEIN"/>
    <property type="match status" value="1"/>
</dbReference>
<name>A0AAU8JX36_9ACTN</name>
<keyword evidence="1" id="KW-0238">DNA-binding</keyword>
<dbReference type="PANTHER" id="PTHR38479">
    <property type="entry name" value="LMO0824 PROTEIN"/>
    <property type="match status" value="1"/>
</dbReference>
<evidence type="ECO:0000313" key="1">
    <source>
        <dbReference type="EMBL" id="XCM80366.1"/>
    </source>
</evidence>
<gene>
    <name evidence="1" type="ORF">ABWK59_16250</name>
</gene>
<organism evidence="1">
    <name type="scientific">Kitasatospora camelliae</name>
    <dbReference type="NCBI Taxonomy" id="3156397"/>
    <lineage>
        <taxon>Bacteria</taxon>
        <taxon>Bacillati</taxon>
        <taxon>Actinomycetota</taxon>
        <taxon>Actinomycetes</taxon>
        <taxon>Kitasatosporales</taxon>
        <taxon>Streptomycetaceae</taxon>
        <taxon>Kitasatospora</taxon>
    </lineage>
</organism>
<dbReference type="EMBL" id="CP159872">
    <property type="protein sequence ID" value="XCM80366.1"/>
    <property type="molecule type" value="Genomic_DNA"/>
</dbReference>
<dbReference type="AlphaFoldDB" id="A0AAU8JX36"/>
<proteinExistence type="predicted"/>
<dbReference type="KEGG" id="kcm:ABWK59_16250"/>